<protein>
    <submittedName>
        <fullName evidence="1">Uncharacterized protein</fullName>
    </submittedName>
</protein>
<reference evidence="1" key="1">
    <citation type="submission" date="2016-10" db="EMBL/GenBank/DDBJ databases">
        <title>Sequence of Gallionella enrichment culture.</title>
        <authorList>
            <person name="Poehlein A."/>
            <person name="Muehling M."/>
            <person name="Daniel R."/>
        </authorList>
    </citation>
    <scope>NUCLEOTIDE SEQUENCE</scope>
</reference>
<evidence type="ECO:0000313" key="1">
    <source>
        <dbReference type="EMBL" id="OIR02756.1"/>
    </source>
</evidence>
<organism evidence="1">
    <name type="scientific">mine drainage metagenome</name>
    <dbReference type="NCBI Taxonomy" id="410659"/>
    <lineage>
        <taxon>unclassified sequences</taxon>
        <taxon>metagenomes</taxon>
        <taxon>ecological metagenomes</taxon>
    </lineage>
</organism>
<gene>
    <name evidence="1" type="ORF">GALL_152100</name>
</gene>
<comment type="caution">
    <text evidence="1">The sequence shown here is derived from an EMBL/GenBank/DDBJ whole genome shotgun (WGS) entry which is preliminary data.</text>
</comment>
<dbReference type="AlphaFoldDB" id="A0A1J5SM43"/>
<sequence>MSRAPEIDFGFEGFEAGRFMARDEVEAARKRQIQAALAALSPEARMAAMAAAEFDAIEDAIGLAWLVEREAQGAAR</sequence>
<dbReference type="EMBL" id="MLJW01000072">
    <property type="protein sequence ID" value="OIR02756.1"/>
    <property type="molecule type" value="Genomic_DNA"/>
</dbReference>
<accession>A0A1J5SM43</accession>
<name>A0A1J5SM43_9ZZZZ</name>
<proteinExistence type="predicted"/>